<keyword evidence="1" id="KW-1185">Reference proteome</keyword>
<reference evidence="2" key="1">
    <citation type="submission" date="2022-11" db="UniProtKB">
        <authorList>
            <consortium name="WormBaseParasite"/>
        </authorList>
    </citation>
    <scope>IDENTIFICATION</scope>
</reference>
<evidence type="ECO:0000313" key="1">
    <source>
        <dbReference type="Proteomes" id="UP000887577"/>
    </source>
</evidence>
<accession>A0A914YKK9</accession>
<sequence length="111" mass="13699">MEVLLSYCRHVAFLSTPKVNMQRHNDYEWEPPVLLMVQPDLFYDPQQQQHYYVQQENQEQQYEGENYEGQYGFEQNQEFGFEQNQEFGFEQNQEFYFGENEDYDNNYGRYL</sequence>
<protein>
    <submittedName>
        <fullName evidence="2">Uncharacterized protein</fullName>
    </submittedName>
</protein>
<organism evidence="1 2">
    <name type="scientific">Panagrolaimus superbus</name>
    <dbReference type="NCBI Taxonomy" id="310955"/>
    <lineage>
        <taxon>Eukaryota</taxon>
        <taxon>Metazoa</taxon>
        <taxon>Ecdysozoa</taxon>
        <taxon>Nematoda</taxon>
        <taxon>Chromadorea</taxon>
        <taxon>Rhabditida</taxon>
        <taxon>Tylenchina</taxon>
        <taxon>Panagrolaimomorpha</taxon>
        <taxon>Panagrolaimoidea</taxon>
        <taxon>Panagrolaimidae</taxon>
        <taxon>Panagrolaimus</taxon>
    </lineage>
</organism>
<evidence type="ECO:0000313" key="2">
    <source>
        <dbReference type="WBParaSite" id="PSU_v2.g17854.t1"/>
    </source>
</evidence>
<name>A0A914YKK9_9BILA</name>
<dbReference type="Proteomes" id="UP000887577">
    <property type="component" value="Unplaced"/>
</dbReference>
<dbReference type="WBParaSite" id="PSU_v2.g17854.t1">
    <property type="protein sequence ID" value="PSU_v2.g17854.t1"/>
    <property type="gene ID" value="PSU_v2.g17854"/>
</dbReference>
<proteinExistence type="predicted"/>
<dbReference type="AlphaFoldDB" id="A0A914YKK9"/>